<dbReference type="CDD" id="cd00082">
    <property type="entry name" value="HisKA"/>
    <property type="match status" value="1"/>
</dbReference>
<dbReference type="Pfam" id="PF13185">
    <property type="entry name" value="GAF_2"/>
    <property type="match status" value="1"/>
</dbReference>
<evidence type="ECO:0000256" key="3">
    <source>
        <dbReference type="ARBA" id="ARBA00022553"/>
    </source>
</evidence>
<feature type="domain" description="Response regulatory" evidence="8">
    <location>
        <begin position="13"/>
        <end position="129"/>
    </location>
</feature>
<dbReference type="InterPro" id="IPR029016">
    <property type="entry name" value="GAF-like_dom_sf"/>
</dbReference>
<evidence type="ECO:0000259" key="8">
    <source>
        <dbReference type="PROSITE" id="PS50110"/>
    </source>
</evidence>
<dbReference type="SMART" id="SM00388">
    <property type="entry name" value="HisKA"/>
    <property type="match status" value="1"/>
</dbReference>
<dbReference type="SMART" id="SM00387">
    <property type="entry name" value="HATPase_c"/>
    <property type="match status" value="1"/>
</dbReference>
<dbReference type="GO" id="GO:0030295">
    <property type="term" value="F:protein kinase activator activity"/>
    <property type="evidence" value="ECO:0007669"/>
    <property type="project" value="TreeGrafter"/>
</dbReference>
<dbReference type="Pfam" id="PF00072">
    <property type="entry name" value="Response_reg"/>
    <property type="match status" value="1"/>
</dbReference>
<feature type="modified residue" description="4-aspartylphosphate" evidence="6">
    <location>
        <position position="62"/>
    </location>
</feature>
<comment type="catalytic activity">
    <reaction evidence="1">
        <text>ATP + protein L-histidine = ADP + protein N-phospho-L-histidine.</text>
        <dbReference type="EC" id="2.7.13.3"/>
    </reaction>
</comment>
<dbReference type="InterPro" id="IPR003661">
    <property type="entry name" value="HisK_dim/P_dom"/>
</dbReference>
<evidence type="ECO:0000259" key="7">
    <source>
        <dbReference type="PROSITE" id="PS50109"/>
    </source>
</evidence>
<dbReference type="PRINTS" id="PR00344">
    <property type="entry name" value="BCTRLSENSOR"/>
</dbReference>
<protein>
    <recommendedName>
        <fullName evidence="2">histidine kinase</fullName>
        <ecNumber evidence="2">2.7.13.3</ecNumber>
    </recommendedName>
</protein>
<keyword evidence="3 6" id="KW-0597">Phosphoprotein</keyword>
<dbReference type="Gene3D" id="3.30.450.40">
    <property type="match status" value="1"/>
</dbReference>
<dbReference type="SUPFAM" id="SSF55781">
    <property type="entry name" value="GAF domain-like"/>
    <property type="match status" value="1"/>
</dbReference>
<organism evidence="9 10">
    <name type="scientific">Candidatus Manganitrophus noduliformans</name>
    <dbReference type="NCBI Taxonomy" id="2606439"/>
    <lineage>
        <taxon>Bacteria</taxon>
        <taxon>Pseudomonadati</taxon>
        <taxon>Nitrospirota</taxon>
        <taxon>Nitrospiria</taxon>
        <taxon>Candidatus Troglogloeales</taxon>
        <taxon>Candidatus Manganitrophaceae</taxon>
        <taxon>Candidatus Manganitrophus</taxon>
    </lineage>
</organism>
<dbReference type="PANTHER" id="PTHR42878:SF15">
    <property type="entry name" value="BACTERIOPHYTOCHROME"/>
    <property type="match status" value="1"/>
</dbReference>
<dbReference type="GO" id="GO:0007234">
    <property type="term" value="P:osmosensory signaling via phosphorelay pathway"/>
    <property type="evidence" value="ECO:0007669"/>
    <property type="project" value="TreeGrafter"/>
</dbReference>
<dbReference type="PANTHER" id="PTHR42878">
    <property type="entry name" value="TWO-COMPONENT HISTIDINE KINASE"/>
    <property type="match status" value="1"/>
</dbReference>
<feature type="domain" description="Histidine kinase" evidence="7">
    <location>
        <begin position="372"/>
        <end position="586"/>
    </location>
</feature>
<sequence length="591" mass="66191">MPSPKEIKNSGIEILIAEDSPTQAEALKLILERHGYQVTIAANGRKAVAAVYERKPAVIISDIMMPEMDGYAFCKAVKSDERIKDIPVILVTTLTDPRDIVKGLECGADNFIRKPYDEKYLLSRIDCLLMNRELRKSEKVRFGMEISLMGQRHNITSERQQILDLLISTYEQAVHINEELEARQKELAHSSQVLHGLYRIAEGLNRCTSEQEVADKALERAMELPGVQAGWFSLRDGVSGFHVAAVRGVPPSLELPGAMEGDCLCRRKLLSHDLGHVTNILECERLQKVKDDLHGLRGHASIPLNIGDQTLGVMNLAGPDRGLFDDDDLKVLYSVGNQVAIALERARLHARVLDRTAQLEAANKELEAFSYSVSHDLRAPLRHISGFAEMLKENQGAASDEESQRCINTIMNSSKKMERLIDDLLAFSRMAKTEMHLEKVNLDQLVQEVIKDLQPEIERREIAWVIGPLPDVEGDGAMLRQVWVNLIGNAVKYTGTRVKAEIEIGSRPAGQEPLFFVRDNGVGFDPQYADKLFGVFQRLHRSDEFEGTGIGLANVRRIVHRHGGRTWAEGRVNGGAVFYFSLLSRDRHSLE</sequence>
<dbReference type="Gene3D" id="3.30.565.10">
    <property type="entry name" value="Histidine kinase-like ATPase, C-terminal domain"/>
    <property type="match status" value="1"/>
</dbReference>
<evidence type="ECO:0000256" key="2">
    <source>
        <dbReference type="ARBA" id="ARBA00012438"/>
    </source>
</evidence>
<dbReference type="AlphaFoldDB" id="A0A7X6IDC1"/>
<evidence type="ECO:0000256" key="6">
    <source>
        <dbReference type="PROSITE-ProRule" id="PRU00169"/>
    </source>
</evidence>
<evidence type="ECO:0000256" key="1">
    <source>
        <dbReference type="ARBA" id="ARBA00000085"/>
    </source>
</evidence>
<evidence type="ECO:0000256" key="4">
    <source>
        <dbReference type="ARBA" id="ARBA00022679"/>
    </source>
</evidence>
<dbReference type="EC" id="2.7.13.3" evidence="2"/>
<dbReference type="GO" id="GO:0000156">
    <property type="term" value="F:phosphorelay response regulator activity"/>
    <property type="evidence" value="ECO:0007669"/>
    <property type="project" value="TreeGrafter"/>
</dbReference>
<dbReference type="PROSITE" id="PS50110">
    <property type="entry name" value="RESPONSE_REGULATORY"/>
    <property type="match status" value="1"/>
</dbReference>
<dbReference type="EMBL" id="VTOW01000007">
    <property type="protein sequence ID" value="NKE73446.1"/>
    <property type="molecule type" value="Genomic_DNA"/>
</dbReference>
<proteinExistence type="predicted"/>
<accession>A0A7X6IDC1</accession>
<dbReference type="PROSITE" id="PS50109">
    <property type="entry name" value="HIS_KIN"/>
    <property type="match status" value="1"/>
</dbReference>
<dbReference type="Pfam" id="PF02518">
    <property type="entry name" value="HATPase_c"/>
    <property type="match status" value="1"/>
</dbReference>
<gene>
    <name evidence="9" type="ORF">MNODULE_22050</name>
</gene>
<keyword evidence="5" id="KW-0418">Kinase</keyword>
<reference evidence="9 10" key="1">
    <citation type="journal article" date="2020" name="Nature">
        <title>Bacterial chemolithoautotrophy via manganese oxidation.</title>
        <authorList>
            <person name="Yu H."/>
            <person name="Leadbetter J.R."/>
        </authorList>
    </citation>
    <scope>NUCLEOTIDE SEQUENCE [LARGE SCALE GENOMIC DNA]</scope>
    <source>
        <strain evidence="9 10">Mn-1</strain>
    </source>
</reference>
<dbReference type="InterPro" id="IPR036890">
    <property type="entry name" value="HATPase_C_sf"/>
</dbReference>
<dbReference type="InterPro" id="IPR004358">
    <property type="entry name" value="Sig_transdc_His_kin-like_C"/>
</dbReference>
<dbReference type="SMART" id="SM00065">
    <property type="entry name" value="GAF"/>
    <property type="match status" value="1"/>
</dbReference>
<keyword evidence="10" id="KW-1185">Reference proteome</keyword>
<dbReference type="RefSeq" id="WP_168063403.1">
    <property type="nucleotide sequence ID" value="NZ_VTOW01000007.1"/>
</dbReference>
<dbReference type="InterPro" id="IPR003594">
    <property type="entry name" value="HATPase_dom"/>
</dbReference>
<dbReference type="Gene3D" id="1.10.287.130">
    <property type="match status" value="1"/>
</dbReference>
<dbReference type="InterPro" id="IPR011006">
    <property type="entry name" value="CheY-like_superfamily"/>
</dbReference>
<evidence type="ECO:0000256" key="5">
    <source>
        <dbReference type="ARBA" id="ARBA00022777"/>
    </source>
</evidence>
<dbReference type="FunFam" id="1.10.287.130:FF:000070">
    <property type="entry name" value="Histidine kinase sensor protein"/>
    <property type="match status" value="1"/>
</dbReference>
<evidence type="ECO:0000313" key="10">
    <source>
        <dbReference type="Proteomes" id="UP000534783"/>
    </source>
</evidence>
<dbReference type="FunFam" id="3.30.565.10:FF:000006">
    <property type="entry name" value="Sensor histidine kinase WalK"/>
    <property type="match status" value="1"/>
</dbReference>
<comment type="caution">
    <text evidence="9">The sequence shown here is derived from an EMBL/GenBank/DDBJ whole genome shotgun (WGS) entry which is preliminary data.</text>
</comment>
<dbReference type="SMART" id="SM00448">
    <property type="entry name" value="REC"/>
    <property type="match status" value="1"/>
</dbReference>
<evidence type="ECO:0000313" key="9">
    <source>
        <dbReference type="EMBL" id="NKE73446.1"/>
    </source>
</evidence>
<name>A0A7X6IDC1_9BACT</name>
<dbReference type="InterPro" id="IPR005467">
    <property type="entry name" value="His_kinase_dom"/>
</dbReference>
<dbReference type="InterPro" id="IPR003018">
    <property type="entry name" value="GAF"/>
</dbReference>
<dbReference type="InterPro" id="IPR050351">
    <property type="entry name" value="BphY/WalK/GraS-like"/>
</dbReference>
<keyword evidence="4" id="KW-0808">Transferase</keyword>
<dbReference type="Proteomes" id="UP000534783">
    <property type="component" value="Unassembled WGS sequence"/>
</dbReference>
<dbReference type="Pfam" id="PF00512">
    <property type="entry name" value="HisKA"/>
    <property type="match status" value="1"/>
</dbReference>
<dbReference type="SUPFAM" id="SSF52172">
    <property type="entry name" value="CheY-like"/>
    <property type="match status" value="1"/>
</dbReference>
<dbReference type="InterPro" id="IPR036097">
    <property type="entry name" value="HisK_dim/P_sf"/>
</dbReference>
<dbReference type="SUPFAM" id="SSF47384">
    <property type="entry name" value="Homodimeric domain of signal transducing histidine kinase"/>
    <property type="match status" value="1"/>
</dbReference>
<dbReference type="GO" id="GO:0000155">
    <property type="term" value="F:phosphorelay sensor kinase activity"/>
    <property type="evidence" value="ECO:0007669"/>
    <property type="project" value="InterPro"/>
</dbReference>
<dbReference type="InterPro" id="IPR001789">
    <property type="entry name" value="Sig_transdc_resp-reg_receiver"/>
</dbReference>
<dbReference type="Gene3D" id="3.40.50.2300">
    <property type="match status" value="1"/>
</dbReference>
<dbReference type="SUPFAM" id="SSF55874">
    <property type="entry name" value="ATPase domain of HSP90 chaperone/DNA topoisomerase II/histidine kinase"/>
    <property type="match status" value="1"/>
</dbReference>